<dbReference type="GO" id="GO:0043531">
    <property type="term" value="F:ADP binding"/>
    <property type="evidence" value="ECO:0007669"/>
    <property type="project" value="InterPro"/>
</dbReference>
<reference evidence="2" key="2">
    <citation type="journal article" date="2024" name="Plant">
        <title>Genomic evolution and insights into agronomic trait innovations of Sesamum species.</title>
        <authorList>
            <person name="Miao H."/>
            <person name="Wang L."/>
            <person name="Qu L."/>
            <person name="Liu H."/>
            <person name="Sun Y."/>
            <person name="Le M."/>
            <person name="Wang Q."/>
            <person name="Wei S."/>
            <person name="Zheng Y."/>
            <person name="Lin W."/>
            <person name="Duan Y."/>
            <person name="Cao H."/>
            <person name="Xiong S."/>
            <person name="Wang X."/>
            <person name="Wei L."/>
            <person name="Li C."/>
            <person name="Ma Q."/>
            <person name="Ju M."/>
            <person name="Zhao R."/>
            <person name="Li G."/>
            <person name="Mu C."/>
            <person name="Tian Q."/>
            <person name="Mei H."/>
            <person name="Zhang T."/>
            <person name="Gao T."/>
            <person name="Zhang H."/>
        </authorList>
    </citation>
    <scope>NUCLEOTIDE SEQUENCE</scope>
    <source>
        <strain evidence="2">KEN1</strain>
    </source>
</reference>
<reference evidence="2" key="1">
    <citation type="submission" date="2020-06" db="EMBL/GenBank/DDBJ databases">
        <authorList>
            <person name="Li T."/>
            <person name="Hu X."/>
            <person name="Zhang T."/>
            <person name="Song X."/>
            <person name="Zhang H."/>
            <person name="Dai N."/>
            <person name="Sheng W."/>
            <person name="Hou X."/>
            <person name="Wei L."/>
        </authorList>
    </citation>
    <scope>NUCLEOTIDE SEQUENCE</scope>
    <source>
        <strain evidence="2">KEN1</strain>
        <tissue evidence="2">Leaf</tissue>
    </source>
</reference>
<comment type="caution">
    <text evidence="2">The sequence shown here is derived from an EMBL/GenBank/DDBJ whole genome shotgun (WGS) entry which is preliminary data.</text>
</comment>
<proteinExistence type="predicted"/>
<dbReference type="InterPro" id="IPR002182">
    <property type="entry name" value="NB-ARC"/>
</dbReference>
<feature type="domain" description="NB-ARC" evidence="1">
    <location>
        <begin position="169"/>
        <end position="236"/>
    </location>
</feature>
<dbReference type="PANTHER" id="PTHR19338">
    <property type="entry name" value="TRANSLOCASE OF INNER MITOCHONDRIAL MEMBRANE 13 HOMOLOG"/>
    <property type="match status" value="1"/>
</dbReference>
<dbReference type="Gene3D" id="3.40.50.300">
    <property type="entry name" value="P-loop containing nucleotide triphosphate hydrolases"/>
    <property type="match status" value="1"/>
</dbReference>
<organism evidence="2">
    <name type="scientific">Sesamum latifolium</name>
    <dbReference type="NCBI Taxonomy" id="2727402"/>
    <lineage>
        <taxon>Eukaryota</taxon>
        <taxon>Viridiplantae</taxon>
        <taxon>Streptophyta</taxon>
        <taxon>Embryophyta</taxon>
        <taxon>Tracheophyta</taxon>
        <taxon>Spermatophyta</taxon>
        <taxon>Magnoliopsida</taxon>
        <taxon>eudicotyledons</taxon>
        <taxon>Gunneridae</taxon>
        <taxon>Pentapetalae</taxon>
        <taxon>asterids</taxon>
        <taxon>lamiids</taxon>
        <taxon>Lamiales</taxon>
        <taxon>Pedaliaceae</taxon>
        <taxon>Sesamum</taxon>
    </lineage>
</organism>
<dbReference type="AlphaFoldDB" id="A0AAW2TNP4"/>
<sequence>MAVAAYASLLSLTHVLDQIQHLVHRQRLHLDTEQFPSMQEKVKSLQDFLEVQSQRKISQEIEDLIRKIIVVADEAEDVIDLHVVHEGTSPDRSYHDAAALSSFYQDVDKVIQKIDSIIKELMVVVKVEGDDVQEEKPKANSLPTIASSSRMLPFSGENNTMVGFDERLVQIMDLLTQERLDLKILSIVGMAGIGKTTLARNVFGHAYVVNHFDMRIWLAISQEYNVKEILLGLLNNGEERERAVKVL</sequence>
<dbReference type="EMBL" id="JACGWN010000014">
    <property type="protein sequence ID" value="KAL0406352.1"/>
    <property type="molecule type" value="Genomic_DNA"/>
</dbReference>
<dbReference type="InterPro" id="IPR027417">
    <property type="entry name" value="P-loop_NTPase"/>
</dbReference>
<dbReference type="Gene3D" id="1.20.5.4130">
    <property type="match status" value="1"/>
</dbReference>
<protein>
    <submittedName>
        <fullName evidence="2">Disease resistance protein</fullName>
    </submittedName>
</protein>
<dbReference type="SUPFAM" id="SSF52540">
    <property type="entry name" value="P-loop containing nucleoside triphosphate hydrolases"/>
    <property type="match status" value="1"/>
</dbReference>
<name>A0AAW2TNP4_9LAMI</name>
<evidence type="ECO:0000259" key="1">
    <source>
        <dbReference type="Pfam" id="PF00931"/>
    </source>
</evidence>
<accession>A0AAW2TNP4</accession>
<dbReference type="Pfam" id="PF00931">
    <property type="entry name" value="NB-ARC"/>
    <property type="match status" value="1"/>
</dbReference>
<gene>
    <name evidence="2" type="ORF">Slati_3949100</name>
</gene>
<evidence type="ECO:0000313" key="2">
    <source>
        <dbReference type="EMBL" id="KAL0406352.1"/>
    </source>
</evidence>
<dbReference type="PANTHER" id="PTHR19338:SF60">
    <property type="entry name" value="NB-ARC DOMAIN-CONTAINING PROTEIN"/>
    <property type="match status" value="1"/>
</dbReference>